<evidence type="ECO:0000256" key="3">
    <source>
        <dbReference type="ARBA" id="ARBA00022781"/>
    </source>
</evidence>
<evidence type="ECO:0000256" key="7">
    <source>
        <dbReference type="HAMAP-Rule" id="MF_01416"/>
    </source>
</evidence>
<evidence type="ECO:0000313" key="9">
    <source>
        <dbReference type="Proteomes" id="UP000234790"/>
    </source>
</evidence>
<keyword evidence="9" id="KW-1185">Reference proteome</keyword>
<dbReference type="AlphaFoldDB" id="A0A2K9LVE9"/>
<keyword evidence="7" id="KW-1003">Cell membrane</keyword>
<dbReference type="NCBIfam" id="TIGR01145">
    <property type="entry name" value="ATP_synt_delta"/>
    <property type="match status" value="1"/>
</dbReference>
<comment type="function">
    <text evidence="7">This protein is part of the stalk that links CF(0) to CF(1). It either transmits conformational changes from CF(0) to CF(1) or is implicated in proton conduction.</text>
</comment>
<dbReference type="SUPFAM" id="SSF47928">
    <property type="entry name" value="N-terminal domain of the delta subunit of the F1F0-ATP synthase"/>
    <property type="match status" value="1"/>
</dbReference>
<keyword evidence="6 7" id="KW-0066">ATP synthesis</keyword>
<dbReference type="PANTHER" id="PTHR11910">
    <property type="entry name" value="ATP SYNTHASE DELTA CHAIN"/>
    <property type="match status" value="1"/>
</dbReference>
<dbReference type="GO" id="GO:0046933">
    <property type="term" value="F:proton-transporting ATP synthase activity, rotational mechanism"/>
    <property type="evidence" value="ECO:0007669"/>
    <property type="project" value="UniProtKB-UniRule"/>
</dbReference>
<dbReference type="GO" id="GO:0045259">
    <property type="term" value="C:proton-transporting ATP synthase complex"/>
    <property type="evidence" value="ECO:0007669"/>
    <property type="project" value="UniProtKB-KW"/>
</dbReference>
<dbReference type="Proteomes" id="UP000234790">
    <property type="component" value="Chromosome"/>
</dbReference>
<keyword evidence="2 7" id="KW-0813">Transport</keyword>
<dbReference type="InterPro" id="IPR026015">
    <property type="entry name" value="ATP_synth_OSCP/delta_N_sf"/>
</dbReference>
<keyword evidence="4 7" id="KW-0406">Ion transport</keyword>
<keyword evidence="7" id="KW-0139">CF(1)</keyword>
<evidence type="ECO:0000256" key="5">
    <source>
        <dbReference type="ARBA" id="ARBA00023136"/>
    </source>
</evidence>
<accession>A0A2K9LVE9</accession>
<gene>
    <name evidence="7 8" type="primary">atpH</name>
    <name evidence="8" type="ORF">SMONO_v1c00520</name>
</gene>
<dbReference type="GO" id="GO:0005886">
    <property type="term" value="C:plasma membrane"/>
    <property type="evidence" value="ECO:0007669"/>
    <property type="project" value="UniProtKB-SubCell"/>
</dbReference>
<dbReference type="Gene3D" id="1.10.520.20">
    <property type="entry name" value="N-terminal domain of the delta subunit of the F1F0-ATP synthase"/>
    <property type="match status" value="1"/>
</dbReference>
<dbReference type="PRINTS" id="PR00125">
    <property type="entry name" value="ATPASEDELTA"/>
</dbReference>
<evidence type="ECO:0000313" key="8">
    <source>
        <dbReference type="EMBL" id="AUM62305.1"/>
    </source>
</evidence>
<dbReference type="HAMAP" id="MF_01416">
    <property type="entry name" value="ATP_synth_delta_bact"/>
    <property type="match status" value="1"/>
</dbReference>
<proteinExistence type="inferred from homology"/>
<keyword evidence="3 7" id="KW-0375">Hydrogen ion transport</keyword>
<comment type="subcellular location">
    <subcellularLocation>
        <location evidence="7">Cell membrane</location>
        <topology evidence="7">Peripheral membrane protein</topology>
    </subcellularLocation>
    <subcellularLocation>
        <location evidence="1">Membrane</location>
    </subcellularLocation>
</comment>
<evidence type="ECO:0000256" key="2">
    <source>
        <dbReference type="ARBA" id="ARBA00022448"/>
    </source>
</evidence>
<dbReference type="NCBIfam" id="NF009975">
    <property type="entry name" value="PRK13436.1"/>
    <property type="match status" value="1"/>
</dbReference>
<comment type="function">
    <text evidence="7">F(1)F(0) ATP synthase produces ATP from ADP in the presence of a proton or sodium gradient. F-type ATPases consist of two structural domains, F(1) containing the extramembraneous catalytic core and F(0) containing the membrane proton channel, linked together by a central stalk and a peripheral stalk. During catalysis, ATP synthesis in the catalytic domain of F(1) is coupled via a rotary mechanism of the central stalk subunits to proton translocation.</text>
</comment>
<protein>
    <recommendedName>
        <fullName evidence="7">ATP synthase subunit delta</fullName>
    </recommendedName>
    <alternativeName>
        <fullName evidence="7">ATP synthase F(1) sector subunit delta</fullName>
    </alternativeName>
    <alternativeName>
        <fullName evidence="7">F-type ATPase subunit delta</fullName>
        <shortName evidence="7">F-ATPase subunit delta</shortName>
    </alternativeName>
</protein>
<dbReference type="RefSeq" id="WP_101780359.1">
    <property type="nucleotide sequence ID" value="NZ_CP025543.1"/>
</dbReference>
<dbReference type="InterPro" id="IPR000711">
    <property type="entry name" value="ATPase_OSCP/dsu"/>
</dbReference>
<evidence type="ECO:0000256" key="6">
    <source>
        <dbReference type="ARBA" id="ARBA00023310"/>
    </source>
</evidence>
<evidence type="ECO:0000256" key="4">
    <source>
        <dbReference type="ARBA" id="ARBA00023065"/>
    </source>
</evidence>
<organism evidence="8 9">
    <name type="scientific">Spiroplasma monobiae MQ-1</name>
    <dbReference type="NCBI Taxonomy" id="1336748"/>
    <lineage>
        <taxon>Bacteria</taxon>
        <taxon>Bacillati</taxon>
        <taxon>Mycoplasmatota</taxon>
        <taxon>Mollicutes</taxon>
        <taxon>Entomoplasmatales</taxon>
        <taxon>Spiroplasmataceae</taxon>
        <taxon>Spiroplasma</taxon>
    </lineage>
</organism>
<sequence length="181" mass="21109">MLKQSLINNWATAICEIAKEENKVQTFTETLEDLSKIFESNEEAIIFLSNKFIPLEKRINFVDDIFKKEIDVLILNCLKLIVERESFSSVNYILQSTIKKLWESLEIKKGIVYSTIEIDKKFISIMEEKINKKINQKIKLENKIDNSLIAGIRIEVANNVFDYSLKGKVEDMKNSILENRK</sequence>
<name>A0A2K9LVE9_SPISQ</name>
<keyword evidence="5 7" id="KW-0472">Membrane</keyword>
<dbReference type="OrthoDB" id="389583at2"/>
<reference evidence="8 9" key="1">
    <citation type="submission" date="2017-12" db="EMBL/GenBank/DDBJ databases">
        <title>Complete genome sequence of Spiroplasma monobiae MQ-1 (ATCC 33825).</title>
        <authorList>
            <person name="Tsai Y.-M."/>
            <person name="Lo W.-S."/>
            <person name="Wu P.-S."/>
            <person name="Cho S.-T."/>
            <person name="Kuo C.-H."/>
        </authorList>
    </citation>
    <scope>NUCLEOTIDE SEQUENCE [LARGE SCALE GENOMIC DNA]</scope>
    <source>
        <strain evidence="8 9">MQ-1</strain>
    </source>
</reference>
<dbReference type="KEGG" id="smoo:SMONO_v1c00520"/>
<dbReference type="Pfam" id="PF00213">
    <property type="entry name" value="OSCP"/>
    <property type="match status" value="1"/>
</dbReference>
<comment type="similarity">
    <text evidence="7">Belongs to the ATPase delta chain family.</text>
</comment>
<evidence type="ECO:0000256" key="1">
    <source>
        <dbReference type="ARBA" id="ARBA00004370"/>
    </source>
</evidence>
<dbReference type="EMBL" id="CP025543">
    <property type="protein sequence ID" value="AUM62305.1"/>
    <property type="molecule type" value="Genomic_DNA"/>
</dbReference>